<accession>A0ABT4ABI6</accession>
<comment type="caution">
    <text evidence="8">The sequence shown here is derived from an EMBL/GenBank/DDBJ whole genome shotgun (WGS) entry which is preliminary data.</text>
</comment>
<reference evidence="8 9" key="1">
    <citation type="submission" date="2022-11" db="EMBL/GenBank/DDBJ databases">
        <title>Minimal conservation of predation-associated metabolite biosynthetic gene clusters underscores biosynthetic potential of Myxococcota including descriptions for ten novel species: Archangium lansinium sp. nov., Myxococcus landrumus sp. nov., Nannocystis bai.</title>
        <authorList>
            <person name="Ahearne A."/>
            <person name="Stevens C."/>
            <person name="Phillips K."/>
        </authorList>
    </citation>
    <scope>NUCLEOTIDE SEQUENCE [LARGE SCALE GENOMIC DNA]</scope>
    <source>
        <strain evidence="8 9">MIWBW</strain>
    </source>
</reference>
<feature type="region of interest" description="Disordered" evidence="6">
    <location>
        <begin position="241"/>
        <end position="271"/>
    </location>
</feature>
<dbReference type="Pfam" id="PF00069">
    <property type="entry name" value="Pkinase"/>
    <property type="match status" value="1"/>
</dbReference>
<dbReference type="PANTHER" id="PTHR43895">
    <property type="entry name" value="CALCIUM/CALMODULIN-DEPENDENT PROTEIN KINASE KINASE-RELATED"/>
    <property type="match status" value="1"/>
</dbReference>
<feature type="compositionally biased region" description="Low complexity" evidence="6">
    <location>
        <begin position="256"/>
        <end position="271"/>
    </location>
</feature>
<gene>
    <name evidence="8" type="ORF">OV287_27750</name>
</gene>
<dbReference type="InterPro" id="IPR008271">
    <property type="entry name" value="Ser/Thr_kinase_AS"/>
</dbReference>
<dbReference type="PROSITE" id="PS00108">
    <property type="entry name" value="PROTEIN_KINASE_ST"/>
    <property type="match status" value="1"/>
</dbReference>
<name>A0ABT4ABI6_9BACT</name>
<sequence>MTTEPQHPDHLQPGHVVGPWHIVKVLGRGGSSRVFKVERDGQPYSMKMALLPLTQSKEELTEEQYVEEKSAYRRLAHEAAALFTYASHPNLLRVYGVDFWPNPTKGYAFIITDFVDGDNWHQWRWRKPRHAAEVVDVFSGVVRTVGVLHARGVHHRDLKAENILIRRKDGRPFVIDFGTVRLPGAFTKTLGLPEGVLHLLPPELLAYTRTEAWKRGEPFLGGVAADLYALTGTLSTRSCRTRSCWPPSPPSRRPRPTCSTPWCRTPSATSP</sequence>
<evidence type="ECO:0000256" key="2">
    <source>
        <dbReference type="ARBA" id="ARBA00022679"/>
    </source>
</evidence>
<dbReference type="InterPro" id="IPR011009">
    <property type="entry name" value="Kinase-like_dom_sf"/>
</dbReference>
<feature type="domain" description="Protein kinase" evidence="7">
    <location>
        <begin position="20"/>
        <end position="271"/>
    </location>
</feature>
<dbReference type="RefSeq" id="WP_267537064.1">
    <property type="nucleotide sequence ID" value="NZ_JAPNKA010000001.1"/>
</dbReference>
<protein>
    <submittedName>
        <fullName evidence="8">Protein kinase</fullName>
    </submittedName>
</protein>
<keyword evidence="2" id="KW-0808">Transferase</keyword>
<proteinExistence type="predicted"/>
<evidence type="ECO:0000256" key="4">
    <source>
        <dbReference type="ARBA" id="ARBA00022777"/>
    </source>
</evidence>
<evidence type="ECO:0000313" key="9">
    <source>
        <dbReference type="Proteomes" id="UP001207654"/>
    </source>
</evidence>
<keyword evidence="4 8" id="KW-0418">Kinase</keyword>
<dbReference type="EMBL" id="JAPNKA010000001">
    <property type="protein sequence ID" value="MCY1078277.1"/>
    <property type="molecule type" value="Genomic_DNA"/>
</dbReference>
<evidence type="ECO:0000256" key="1">
    <source>
        <dbReference type="ARBA" id="ARBA00022527"/>
    </source>
</evidence>
<dbReference type="InterPro" id="IPR000719">
    <property type="entry name" value="Prot_kinase_dom"/>
</dbReference>
<dbReference type="SMART" id="SM00220">
    <property type="entry name" value="S_TKc"/>
    <property type="match status" value="1"/>
</dbReference>
<evidence type="ECO:0000256" key="3">
    <source>
        <dbReference type="ARBA" id="ARBA00022741"/>
    </source>
</evidence>
<organism evidence="8 9">
    <name type="scientific">Archangium lansingense</name>
    <dbReference type="NCBI Taxonomy" id="2995310"/>
    <lineage>
        <taxon>Bacteria</taxon>
        <taxon>Pseudomonadati</taxon>
        <taxon>Myxococcota</taxon>
        <taxon>Myxococcia</taxon>
        <taxon>Myxococcales</taxon>
        <taxon>Cystobacterineae</taxon>
        <taxon>Archangiaceae</taxon>
        <taxon>Archangium</taxon>
    </lineage>
</organism>
<dbReference type="PROSITE" id="PS50011">
    <property type="entry name" value="PROTEIN_KINASE_DOM"/>
    <property type="match status" value="1"/>
</dbReference>
<evidence type="ECO:0000256" key="6">
    <source>
        <dbReference type="SAM" id="MobiDB-lite"/>
    </source>
</evidence>
<dbReference type="SUPFAM" id="SSF56112">
    <property type="entry name" value="Protein kinase-like (PK-like)"/>
    <property type="match status" value="1"/>
</dbReference>
<keyword evidence="9" id="KW-1185">Reference proteome</keyword>
<evidence type="ECO:0000259" key="7">
    <source>
        <dbReference type="PROSITE" id="PS50011"/>
    </source>
</evidence>
<keyword evidence="1" id="KW-0723">Serine/threonine-protein kinase</keyword>
<dbReference type="Gene3D" id="1.10.510.10">
    <property type="entry name" value="Transferase(Phosphotransferase) domain 1"/>
    <property type="match status" value="1"/>
</dbReference>
<evidence type="ECO:0000256" key="5">
    <source>
        <dbReference type="ARBA" id="ARBA00022840"/>
    </source>
</evidence>
<keyword evidence="3" id="KW-0547">Nucleotide-binding</keyword>
<evidence type="ECO:0000313" key="8">
    <source>
        <dbReference type="EMBL" id="MCY1078277.1"/>
    </source>
</evidence>
<keyword evidence="5" id="KW-0067">ATP-binding</keyword>
<dbReference type="Proteomes" id="UP001207654">
    <property type="component" value="Unassembled WGS sequence"/>
</dbReference>
<dbReference type="GO" id="GO:0016301">
    <property type="term" value="F:kinase activity"/>
    <property type="evidence" value="ECO:0007669"/>
    <property type="project" value="UniProtKB-KW"/>
</dbReference>
<dbReference type="PANTHER" id="PTHR43895:SF150">
    <property type="entry name" value="SERINE_THREONINE-PROTEIN KINASE STK11"/>
    <property type="match status" value="1"/>
</dbReference>